<organism evidence="13">
    <name type="scientific">Arion vulgaris</name>
    <dbReference type="NCBI Taxonomy" id="1028688"/>
    <lineage>
        <taxon>Eukaryota</taxon>
        <taxon>Metazoa</taxon>
        <taxon>Spiralia</taxon>
        <taxon>Lophotrochozoa</taxon>
        <taxon>Mollusca</taxon>
        <taxon>Gastropoda</taxon>
        <taxon>Heterobranchia</taxon>
        <taxon>Euthyneura</taxon>
        <taxon>Panpulmonata</taxon>
        <taxon>Eupulmonata</taxon>
        <taxon>Stylommatophora</taxon>
        <taxon>Helicina</taxon>
        <taxon>Arionoidea</taxon>
        <taxon>Arionidae</taxon>
        <taxon>Arion</taxon>
    </lineage>
</organism>
<dbReference type="InterPro" id="IPR000716">
    <property type="entry name" value="Thyroglobulin_1"/>
</dbReference>
<dbReference type="CDD" id="cd16234">
    <property type="entry name" value="EFh_SPARC_SMOC"/>
    <property type="match status" value="1"/>
</dbReference>
<dbReference type="GO" id="GO:0008201">
    <property type="term" value="F:heparin binding"/>
    <property type="evidence" value="ECO:0007669"/>
    <property type="project" value="TreeGrafter"/>
</dbReference>
<feature type="domain" description="Thyroglobulin type-1" evidence="12">
    <location>
        <begin position="48"/>
        <end position="114"/>
    </location>
</feature>
<keyword evidence="5" id="KW-0106">Calcium</keyword>
<feature type="domain" description="Thyroglobulin type-1" evidence="12">
    <location>
        <begin position="315"/>
        <end position="383"/>
    </location>
</feature>
<evidence type="ECO:0000256" key="2">
    <source>
        <dbReference type="ARBA" id="ARBA00022525"/>
    </source>
</evidence>
<evidence type="ECO:0000256" key="3">
    <source>
        <dbReference type="ARBA" id="ARBA00022729"/>
    </source>
</evidence>
<dbReference type="GO" id="GO:0005615">
    <property type="term" value="C:extracellular space"/>
    <property type="evidence" value="ECO:0007669"/>
    <property type="project" value="TreeGrafter"/>
</dbReference>
<evidence type="ECO:0000313" key="13">
    <source>
        <dbReference type="EMBL" id="CEK89804.1"/>
    </source>
</evidence>
<feature type="signal peptide" evidence="10">
    <location>
        <begin position="1"/>
        <end position="20"/>
    </location>
</feature>
<feature type="domain" description="EF-hand" evidence="11">
    <location>
        <begin position="435"/>
        <end position="470"/>
    </location>
</feature>
<dbReference type="PROSITE" id="PS50222">
    <property type="entry name" value="EF_HAND_2"/>
    <property type="match status" value="2"/>
</dbReference>
<dbReference type="InterPro" id="IPR051950">
    <property type="entry name" value="Dev_reg/Prot_inhib"/>
</dbReference>
<dbReference type="EMBL" id="HACG01042939">
    <property type="protein sequence ID" value="CEK89804.1"/>
    <property type="molecule type" value="Transcribed_RNA"/>
</dbReference>
<dbReference type="PANTHER" id="PTHR12352">
    <property type="entry name" value="SECRETED MODULAR CALCIUM-BINDING PROTEIN"/>
    <property type="match status" value="1"/>
</dbReference>
<keyword evidence="6 8" id="KW-1015">Disulfide bond</keyword>
<evidence type="ECO:0000256" key="9">
    <source>
        <dbReference type="SAM" id="MobiDB-lite"/>
    </source>
</evidence>
<accession>A0A0B7B8Z0</accession>
<dbReference type="InterPro" id="IPR019577">
    <property type="entry name" value="SPARC/Testican_Ca-bd-dom"/>
</dbReference>
<evidence type="ECO:0000256" key="6">
    <source>
        <dbReference type="ARBA" id="ARBA00023157"/>
    </source>
</evidence>
<keyword evidence="4" id="KW-0677">Repeat</keyword>
<evidence type="ECO:0000259" key="11">
    <source>
        <dbReference type="PROSITE" id="PS50222"/>
    </source>
</evidence>
<comment type="caution">
    <text evidence="8">Lacks conserved residue(s) required for the propagation of feature annotation.</text>
</comment>
<dbReference type="GO" id="GO:0030198">
    <property type="term" value="P:extracellular matrix organization"/>
    <property type="evidence" value="ECO:0007669"/>
    <property type="project" value="TreeGrafter"/>
</dbReference>
<name>A0A0B7B8Z0_9EUPU</name>
<feature type="compositionally biased region" description="Basic residues" evidence="9">
    <location>
        <begin position="113"/>
        <end position="134"/>
    </location>
</feature>
<feature type="disulfide bond" evidence="8">
    <location>
        <begin position="85"/>
        <end position="92"/>
    </location>
</feature>
<feature type="region of interest" description="Disordered" evidence="9">
    <location>
        <begin position="105"/>
        <end position="136"/>
    </location>
</feature>
<dbReference type="Gene3D" id="4.10.800.10">
    <property type="entry name" value="Thyroglobulin type-1"/>
    <property type="match status" value="2"/>
</dbReference>
<dbReference type="SMART" id="SM00211">
    <property type="entry name" value="TY"/>
    <property type="match status" value="2"/>
</dbReference>
<feature type="domain" description="EF-hand" evidence="11">
    <location>
        <begin position="176"/>
        <end position="211"/>
    </location>
</feature>
<dbReference type="InterPro" id="IPR002048">
    <property type="entry name" value="EF_hand_dom"/>
</dbReference>
<dbReference type="SUPFAM" id="SSF47473">
    <property type="entry name" value="EF-hand"/>
    <property type="match status" value="2"/>
</dbReference>
<dbReference type="SUPFAM" id="SSF57610">
    <property type="entry name" value="Thyroglobulin type-1 domain"/>
    <property type="match status" value="2"/>
</dbReference>
<evidence type="ECO:0000256" key="8">
    <source>
        <dbReference type="PROSITE-ProRule" id="PRU00500"/>
    </source>
</evidence>
<feature type="disulfide bond" evidence="8">
    <location>
        <begin position="94"/>
        <end position="114"/>
    </location>
</feature>
<evidence type="ECO:0000256" key="5">
    <source>
        <dbReference type="ARBA" id="ARBA00022837"/>
    </source>
</evidence>
<proteinExistence type="predicted"/>
<feature type="disulfide bond" evidence="8">
    <location>
        <begin position="353"/>
        <end position="360"/>
    </location>
</feature>
<evidence type="ECO:0000256" key="1">
    <source>
        <dbReference type="ARBA" id="ARBA00004613"/>
    </source>
</evidence>
<keyword evidence="3 10" id="KW-0732">Signal</keyword>
<dbReference type="FunFam" id="4.10.800.10:FF:000004">
    <property type="entry name" value="SPARC-related modular calcium-binding protein 1"/>
    <property type="match status" value="2"/>
</dbReference>
<evidence type="ECO:0000256" key="7">
    <source>
        <dbReference type="ARBA" id="ARBA00023180"/>
    </source>
</evidence>
<feature type="region of interest" description="Disordered" evidence="9">
    <location>
        <begin position="29"/>
        <end position="49"/>
    </location>
</feature>
<dbReference type="InterPro" id="IPR036857">
    <property type="entry name" value="Thyroglobulin_1_sf"/>
</dbReference>
<reference evidence="13" key="1">
    <citation type="submission" date="2014-12" db="EMBL/GenBank/DDBJ databases">
        <title>Insight into the proteome of Arion vulgaris.</title>
        <authorList>
            <person name="Aradska J."/>
            <person name="Bulat T."/>
            <person name="Smidak R."/>
            <person name="Sarate P."/>
            <person name="Gangsoo J."/>
            <person name="Sialana F."/>
            <person name="Bilban M."/>
            <person name="Lubec G."/>
        </authorList>
    </citation>
    <scope>NUCLEOTIDE SEQUENCE</scope>
    <source>
        <tissue evidence="13">Skin</tissue>
    </source>
</reference>
<protein>
    <recommendedName>
        <fullName evidence="14">SPARC-related modular calcium-binding protein 1</fullName>
    </recommendedName>
</protein>
<dbReference type="PANTHER" id="PTHR12352:SF30">
    <property type="entry name" value="FI05255P"/>
    <property type="match status" value="1"/>
</dbReference>
<evidence type="ECO:0008006" key="14">
    <source>
        <dbReference type="Google" id="ProtNLM"/>
    </source>
</evidence>
<dbReference type="AlphaFoldDB" id="A0A0B7B8Z0"/>
<evidence type="ECO:0000256" key="10">
    <source>
        <dbReference type="SAM" id="SignalP"/>
    </source>
</evidence>
<dbReference type="CDD" id="cd00191">
    <property type="entry name" value="TY"/>
    <property type="match status" value="2"/>
</dbReference>
<dbReference type="GO" id="GO:0005604">
    <property type="term" value="C:basement membrane"/>
    <property type="evidence" value="ECO:0007669"/>
    <property type="project" value="TreeGrafter"/>
</dbReference>
<sequence length="492" mass="56257">MQPVAVCCLMVMWLFLGCLSEPEPNQIKKNADDGGKDVGSDVKEPGARSKCATERRDVVEIARRQNSEVIIPECNQDGTYNEIQCHTSTGYCWCVTRDGRHIPGTSVKDKRPWCKSKRKKRKGRGGKTKKRKACNSKDRQTFNTALIKVFKEEYDRVNVTPPPTSAPGLQSDEFGTEKAIVIWKYNELDANKDGQLKFKEIRKFGKMVKKLIKPKPCAKRFLDFCDKNADRSIEKTEWTLCLGVDIKLSFRIFISLNSAGATNSAERPVDTVREELMIRPSSALQQTPDLPALSSGPSSTLSAYTPDKQERKETSQNCKEERETALNIHSQEPNAKHYIPACTPDGLWENAQCHQSTGYCWCVKEDTGNPIPGTATYRIKPNCTFDNERELQGCPFDQKRRFLVDLLGDLTEERRKALLEINNQTNTGPEDNLSLRETVVRWKLKLLDTNNNGVLERSEWRPFRRTTLKNKNYPRKCRRSFLRYCDENKNNK</sequence>
<dbReference type="Gene3D" id="1.10.238.10">
    <property type="entry name" value="EF-hand"/>
    <property type="match status" value="2"/>
</dbReference>
<keyword evidence="2" id="KW-0964">Secreted</keyword>
<feature type="chain" id="PRO_5002112022" description="SPARC-related modular calcium-binding protein 1" evidence="10">
    <location>
        <begin position="21"/>
        <end position="492"/>
    </location>
</feature>
<dbReference type="InterPro" id="IPR011992">
    <property type="entry name" value="EF-hand-dom_pair"/>
</dbReference>
<dbReference type="GO" id="GO:0005509">
    <property type="term" value="F:calcium ion binding"/>
    <property type="evidence" value="ECO:0007669"/>
    <property type="project" value="InterPro"/>
</dbReference>
<dbReference type="Pfam" id="PF00086">
    <property type="entry name" value="Thyroglobulin_1"/>
    <property type="match status" value="2"/>
</dbReference>
<feature type="compositionally biased region" description="Basic and acidic residues" evidence="9">
    <location>
        <begin position="307"/>
        <end position="320"/>
    </location>
</feature>
<keyword evidence="7" id="KW-0325">Glycoprotein</keyword>
<dbReference type="InterPro" id="IPR018247">
    <property type="entry name" value="EF_Hand_1_Ca_BS"/>
</dbReference>
<gene>
    <name evidence="13" type="primary">ORF173014</name>
</gene>
<evidence type="ECO:0000256" key="4">
    <source>
        <dbReference type="ARBA" id="ARBA00022737"/>
    </source>
</evidence>
<dbReference type="PROSITE" id="PS00018">
    <property type="entry name" value="EF_HAND_1"/>
    <property type="match status" value="2"/>
</dbReference>
<dbReference type="GO" id="GO:0050840">
    <property type="term" value="F:extracellular matrix binding"/>
    <property type="evidence" value="ECO:0007669"/>
    <property type="project" value="TreeGrafter"/>
</dbReference>
<dbReference type="PROSITE" id="PS51162">
    <property type="entry name" value="THYROGLOBULIN_1_2"/>
    <property type="match status" value="2"/>
</dbReference>
<dbReference type="PROSITE" id="PS00484">
    <property type="entry name" value="THYROGLOBULIN_1_1"/>
    <property type="match status" value="1"/>
</dbReference>
<dbReference type="Pfam" id="PF10591">
    <property type="entry name" value="SPARC_Ca_bdg"/>
    <property type="match status" value="2"/>
</dbReference>
<evidence type="ECO:0000259" key="12">
    <source>
        <dbReference type="PROSITE" id="PS51162"/>
    </source>
</evidence>
<feature type="region of interest" description="Disordered" evidence="9">
    <location>
        <begin position="281"/>
        <end position="320"/>
    </location>
</feature>
<comment type="subcellular location">
    <subcellularLocation>
        <location evidence="1">Secreted</location>
    </subcellularLocation>
</comment>